<keyword evidence="5" id="KW-1185">Reference proteome</keyword>
<dbReference type="InterPro" id="IPR013708">
    <property type="entry name" value="Shikimate_DH-bd_N"/>
</dbReference>
<dbReference type="EMBL" id="AFIJ01000023">
    <property type="protein sequence ID" value="EGL40697.1"/>
    <property type="molecule type" value="Genomic_DNA"/>
</dbReference>
<organism evidence="4 5">
    <name type="scientific">Megasphaera lornae</name>
    <dbReference type="NCBI Taxonomy" id="1000568"/>
    <lineage>
        <taxon>Bacteria</taxon>
        <taxon>Bacillati</taxon>
        <taxon>Bacillota</taxon>
        <taxon>Negativicutes</taxon>
        <taxon>Veillonellales</taxon>
        <taxon>Veillonellaceae</taxon>
        <taxon>Megasphaera</taxon>
    </lineage>
</organism>
<gene>
    <name evidence="4" type="ORF">HMPREF1039_1134</name>
</gene>
<dbReference type="Gene3D" id="3.40.50.10860">
    <property type="entry name" value="Leucine Dehydrogenase, chain A, domain 1"/>
    <property type="match status" value="1"/>
</dbReference>
<feature type="domain" description="Shikimate dehydrogenase substrate binding N-terminal" evidence="3">
    <location>
        <begin position="5"/>
        <end position="89"/>
    </location>
</feature>
<dbReference type="PANTHER" id="PTHR21089">
    <property type="entry name" value="SHIKIMATE DEHYDROGENASE"/>
    <property type="match status" value="1"/>
</dbReference>
<keyword evidence="2" id="KW-0028">Amino-acid biosynthesis</keyword>
<reference evidence="4 5" key="1">
    <citation type="submission" date="2011-04" db="EMBL/GenBank/DDBJ databases">
        <authorList>
            <person name="Harkins D.M."/>
            <person name="Madupu R."/>
            <person name="Durkin A.S."/>
            <person name="Torralba M."/>
            <person name="Methe B."/>
            <person name="Sutton G.G."/>
            <person name="Nelson K.E."/>
        </authorList>
    </citation>
    <scope>NUCLEOTIDE SEQUENCE [LARGE SCALE GENOMIC DNA]</scope>
    <source>
        <strain evidence="4 5">UPII 199-6</strain>
    </source>
</reference>
<sequence length="273" mass="29981">MRFGLIGGTLEHSWSPVIHEQLFSLAGAADLHTYTAVPLGAEAADTALCRLERAGFVGLNVTIPYKTAVMPYIPHIAPAARHIGAVNTIYFTPQGRYGYNTDYGGFGRALTAAHWETARKNCTVLGTGGAARAVVQYLRDHGADVTVLSRHPEKQRAFAAFCKRCGATLTDYSSSRGGDMLINCTPVGMFPRTEEMPAVPQLDGYAAVADLIYNPYETRLLRQARIQGSRTLNGMYMLIAQATEAEEIWQQRTFPPAWTERIAAFMEKKYGGR</sequence>
<dbReference type="RefSeq" id="WP_007391027.1">
    <property type="nucleotide sequence ID" value="NZ_AFIJ01000023.1"/>
</dbReference>
<name>A0ABN0D0E5_9FIRM</name>
<dbReference type="SUPFAM" id="SSF53223">
    <property type="entry name" value="Aminoacid dehydrogenase-like, N-terminal domain"/>
    <property type="match status" value="1"/>
</dbReference>
<evidence type="ECO:0000256" key="2">
    <source>
        <dbReference type="ARBA" id="ARBA00023141"/>
    </source>
</evidence>
<dbReference type="InterPro" id="IPR036291">
    <property type="entry name" value="NAD(P)-bd_dom_sf"/>
</dbReference>
<dbReference type="InterPro" id="IPR022893">
    <property type="entry name" value="Shikimate_DH_fam"/>
</dbReference>
<evidence type="ECO:0000256" key="1">
    <source>
        <dbReference type="ARBA" id="ARBA00004871"/>
    </source>
</evidence>
<dbReference type="Gene3D" id="3.40.50.720">
    <property type="entry name" value="NAD(P)-binding Rossmann-like Domain"/>
    <property type="match status" value="1"/>
</dbReference>
<evidence type="ECO:0000259" key="3">
    <source>
        <dbReference type="Pfam" id="PF08501"/>
    </source>
</evidence>
<evidence type="ECO:0000313" key="4">
    <source>
        <dbReference type="EMBL" id="EGL40697.1"/>
    </source>
</evidence>
<protein>
    <submittedName>
        <fullName evidence="4">Shikimate dehydrogenase</fullName>
    </submittedName>
</protein>
<comment type="pathway">
    <text evidence="1">Metabolic intermediate biosynthesis; chorismate biosynthesis; chorismate from D-erythrose 4-phosphate and phosphoenolpyruvate: step 4/7.</text>
</comment>
<dbReference type="PANTHER" id="PTHR21089:SF1">
    <property type="entry name" value="BIFUNCTIONAL 3-DEHYDROQUINATE DEHYDRATASE_SHIKIMATE DEHYDROGENASE, CHLOROPLASTIC"/>
    <property type="match status" value="1"/>
</dbReference>
<keyword evidence="2" id="KW-0057">Aromatic amino acid biosynthesis</keyword>
<evidence type="ECO:0000313" key="5">
    <source>
        <dbReference type="Proteomes" id="UP000004018"/>
    </source>
</evidence>
<dbReference type="CDD" id="cd01065">
    <property type="entry name" value="NAD_bind_Shikimate_DH"/>
    <property type="match status" value="1"/>
</dbReference>
<comment type="caution">
    <text evidence="4">The sequence shown here is derived from an EMBL/GenBank/DDBJ whole genome shotgun (WGS) entry which is preliminary data.</text>
</comment>
<dbReference type="Proteomes" id="UP000004018">
    <property type="component" value="Unassembled WGS sequence"/>
</dbReference>
<dbReference type="SUPFAM" id="SSF51735">
    <property type="entry name" value="NAD(P)-binding Rossmann-fold domains"/>
    <property type="match status" value="1"/>
</dbReference>
<dbReference type="InterPro" id="IPR046346">
    <property type="entry name" value="Aminoacid_DH-like_N_sf"/>
</dbReference>
<accession>A0ABN0D0E5</accession>
<dbReference type="Pfam" id="PF08501">
    <property type="entry name" value="Shikimate_dh_N"/>
    <property type="match status" value="1"/>
</dbReference>
<proteinExistence type="predicted"/>